<sequence length="222" mass="25001">MTLWRPWPYAATAIVQWEWVGTSLYLWVTFKYPMDQTITPDRFKFKCRVNDVMKPPLIISWVDEFTFKGTLSNIPVLPDRVTLEYEGPDPTLRTTWDKQWEPWGEILGYRAMGSPWSGTKTHSALGPTDNVDVADIGILFIDCSANDITIGGFVGGINGQVLRVVKLCEAAFDLTLEHNEGTGNQDIFLHRGEDETLTGEYGGWTLVCNGSNWFGVSHAKHV</sequence>
<proteinExistence type="predicted"/>
<accession>X1IW69</accession>
<comment type="caution">
    <text evidence="1">The sequence shown here is derived from an EMBL/GenBank/DDBJ whole genome shotgun (WGS) entry which is preliminary data.</text>
</comment>
<dbReference type="AlphaFoldDB" id="X1IW69"/>
<protein>
    <submittedName>
        <fullName evidence="1">Uncharacterized protein</fullName>
    </submittedName>
</protein>
<organism evidence="1">
    <name type="scientific">marine sediment metagenome</name>
    <dbReference type="NCBI Taxonomy" id="412755"/>
    <lineage>
        <taxon>unclassified sequences</taxon>
        <taxon>metagenomes</taxon>
        <taxon>ecological metagenomes</taxon>
    </lineage>
</organism>
<reference evidence="1" key="1">
    <citation type="journal article" date="2014" name="Front. Microbiol.">
        <title>High frequency of phylogenetically diverse reductive dehalogenase-homologous genes in deep subseafloor sedimentary metagenomes.</title>
        <authorList>
            <person name="Kawai M."/>
            <person name="Futagami T."/>
            <person name="Toyoda A."/>
            <person name="Takaki Y."/>
            <person name="Nishi S."/>
            <person name="Hori S."/>
            <person name="Arai W."/>
            <person name="Tsubouchi T."/>
            <person name="Morono Y."/>
            <person name="Uchiyama I."/>
            <person name="Ito T."/>
            <person name="Fujiyama A."/>
            <person name="Inagaki F."/>
            <person name="Takami H."/>
        </authorList>
    </citation>
    <scope>NUCLEOTIDE SEQUENCE</scope>
    <source>
        <strain evidence="1">Expedition CK06-06</strain>
    </source>
</reference>
<name>X1IW69_9ZZZZ</name>
<evidence type="ECO:0000313" key="1">
    <source>
        <dbReference type="EMBL" id="GAH61798.1"/>
    </source>
</evidence>
<gene>
    <name evidence="1" type="ORF">S03H2_29456</name>
</gene>
<dbReference type="EMBL" id="BARU01017781">
    <property type="protein sequence ID" value="GAH61798.1"/>
    <property type="molecule type" value="Genomic_DNA"/>
</dbReference>